<name>A0A7E4UVM8_PANRE</name>
<keyword evidence="2" id="KW-0812">Transmembrane</keyword>
<reference evidence="3" key="1">
    <citation type="journal article" date="2013" name="Genetics">
        <title>The draft genome and transcriptome of Panagrellus redivivus are shaped by the harsh demands of a free-living lifestyle.</title>
        <authorList>
            <person name="Srinivasan J."/>
            <person name="Dillman A.R."/>
            <person name="Macchietto M.G."/>
            <person name="Heikkinen L."/>
            <person name="Lakso M."/>
            <person name="Fracchia K.M."/>
            <person name="Antoshechkin I."/>
            <person name="Mortazavi A."/>
            <person name="Wong G."/>
            <person name="Sternberg P.W."/>
        </authorList>
    </citation>
    <scope>NUCLEOTIDE SEQUENCE [LARGE SCALE GENOMIC DNA]</scope>
    <source>
        <strain evidence="3">MT8872</strain>
    </source>
</reference>
<dbReference type="WBParaSite" id="Pan_g13387.t1">
    <property type="protein sequence ID" value="Pan_g13387.t1"/>
    <property type="gene ID" value="Pan_g13387"/>
</dbReference>
<feature type="region of interest" description="Disordered" evidence="1">
    <location>
        <begin position="61"/>
        <end position="107"/>
    </location>
</feature>
<feature type="transmembrane region" description="Helical" evidence="2">
    <location>
        <begin position="23"/>
        <end position="51"/>
    </location>
</feature>
<accession>A0A7E4UVM8</accession>
<evidence type="ECO:0000256" key="1">
    <source>
        <dbReference type="SAM" id="MobiDB-lite"/>
    </source>
</evidence>
<dbReference type="Proteomes" id="UP000492821">
    <property type="component" value="Unassembled WGS sequence"/>
</dbReference>
<protein>
    <submittedName>
        <fullName evidence="4">Uncharacterized protein</fullName>
    </submittedName>
</protein>
<reference evidence="4" key="2">
    <citation type="submission" date="2020-10" db="UniProtKB">
        <authorList>
            <consortium name="WormBaseParasite"/>
        </authorList>
    </citation>
    <scope>IDENTIFICATION</scope>
</reference>
<sequence>MSTPEALTTERTPVKTDAPSSGIAWWHIVIIVLVVCCVISLLVIAVIIIYCKHRNRPITVIQPVPSSSSNNKRRKRTASQKVVVLRQERPRTSEPHASARQQSHKAHRKEVINVLPPSESNNMPPLSETVAAPPLMSVEPAELSREKVTGTSKVQKRRQEVSSNAGPGRCEVERDNTADDKESEAIKNDEPPYFPATKIPSQRQLSESNEI</sequence>
<dbReference type="AlphaFoldDB" id="A0A7E4UVM8"/>
<evidence type="ECO:0000313" key="3">
    <source>
        <dbReference type="Proteomes" id="UP000492821"/>
    </source>
</evidence>
<feature type="compositionally biased region" description="Basic and acidic residues" evidence="1">
    <location>
        <begin position="170"/>
        <end position="190"/>
    </location>
</feature>
<feature type="compositionally biased region" description="Polar residues" evidence="1">
    <location>
        <begin position="199"/>
        <end position="211"/>
    </location>
</feature>
<organism evidence="3 4">
    <name type="scientific">Panagrellus redivivus</name>
    <name type="common">Microworm</name>
    <dbReference type="NCBI Taxonomy" id="6233"/>
    <lineage>
        <taxon>Eukaryota</taxon>
        <taxon>Metazoa</taxon>
        <taxon>Ecdysozoa</taxon>
        <taxon>Nematoda</taxon>
        <taxon>Chromadorea</taxon>
        <taxon>Rhabditida</taxon>
        <taxon>Tylenchina</taxon>
        <taxon>Panagrolaimomorpha</taxon>
        <taxon>Panagrolaimoidea</taxon>
        <taxon>Panagrolaimidae</taxon>
        <taxon>Panagrellus</taxon>
    </lineage>
</organism>
<evidence type="ECO:0000313" key="4">
    <source>
        <dbReference type="WBParaSite" id="Pan_g13387.t1"/>
    </source>
</evidence>
<feature type="region of interest" description="Disordered" evidence="1">
    <location>
        <begin position="137"/>
        <end position="211"/>
    </location>
</feature>
<keyword evidence="3" id="KW-1185">Reference proteome</keyword>
<keyword evidence="2" id="KW-1133">Transmembrane helix</keyword>
<proteinExistence type="predicted"/>
<evidence type="ECO:0000256" key="2">
    <source>
        <dbReference type="SAM" id="Phobius"/>
    </source>
</evidence>
<keyword evidence="2" id="KW-0472">Membrane</keyword>